<evidence type="ECO:0000313" key="13">
    <source>
        <dbReference type="Proteomes" id="UP001197247"/>
    </source>
</evidence>
<reference evidence="12 13" key="1">
    <citation type="submission" date="2021-05" db="EMBL/GenBank/DDBJ databases">
        <title>Kineosporia and Streptomyces sp. nov. two new marine actinobacteria isolated from Coral.</title>
        <authorList>
            <person name="Buangrab K."/>
            <person name="Sutthacheep M."/>
            <person name="Yeemin T."/>
            <person name="Harunari E."/>
            <person name="Igarashi Y."/>
            <person name="Kanchanasin P."/>
            <person name="Tanasupawat S."/>
            <person name="Phongsopitanun W."/>
        </authorList>
    </citation>
    <scope>NUCLEOTIDE SEQUENCE [LARGE SCALE GENOMIC DNA]</scope>
    <source>
        <strain evidence="12 13">J2-2</strain>
    </source>
</reference>
<sequence>MTDDRLAATLDAIRPADQAALDAARDRQARLTKPLGALGVLEEVSVRLSGLAGTCPPPDPSPAAVAVFAADHGVHAQGVSPWPQEVTAQMVANFLAGGAAVNVLARQTGSAVVVVDAGVVTPLDAMVPEGARVPDASTVEPDRPRLIDRVVRRGSDDISVRPAMTREQAVRGLLNGIEIAGQLAASGYRCLVAGDMGIANTTASAALIAAFTGTDPAEVTGRGTGIDDEAHRHKVGVVRVALARRTAENDTHPQDPIDILASIGGLEHAQIAGFVLGAAAHRVPIVLDGVIAGASALVAAALSPAVVDACLAGHRSAEPGHAVALNHLGLTPLVDLELRLGEGSGAVLALPLVRSAVAVLSEMATFDTAGVTEKSS</sequence>
<dbReference type="InterPro" id="IPR036087">
    <property type="entry name" value="Nict_dMeBzImd_PRibTrfase_sf"/>
</dbReference>
<dbReference type="Gene3D" id="3.40.50.10210">
    <property type="match status" value="1"/>
</dbReference>
<evidence type="ECO:0000256" key="11">
    <source>
        <dbReference type="HAMAP-Rule" id="MF_00230"/>
    </source>
</evidence>
<keyword evidence="8 11" id="KW-0808">Transferase</keyword>
<feature type="active site" description="Proton acceptor" evidence="11">
    <location>
        <position position="342"/>
    </location>
</feature>
<evidence type="ECO:0000256" key="9">
    <source>
        <dbReference type="ARBA" id="ARBA00030686"/>
    </source>
</evidence>
<keyword evidence="7 11" id="KW-0328">Glycosyltransferase</keyword>
<name>A0ABS5TE90_9ACTN</name>
<comment type="function">
    <text evidence="1 11">Catalyzes the synthesis of alpha-ribazole-5'-phosphate from nicotinate mononucleotide (NAMN) and 5,6-dimethylbenzimidazole (DMB).</text>
</comment>
<comment type="caution">
    <text evidence="12">The sequence shown here is derived from an EMBL/GenBank/DDBJ whole genome shotgun (WGS) entry which is preliminary data.</text>
</comment>
<dbReference type="CDD" id="cd02439">
    <property type="entry name" value="DMB-PRT_CobT"/>
    <property type="match status" value="1"/>
</dbReference>
<dbReference type="NCBIfam" id="TIGR03160">
    <property type="entry name" value="cobT_DBIPRT"/>
    <property type="match status" value="1"/>
</dbReference>
<evidence type="ECO:0000256" key="1">
    <source>
        <dbReference type="ARBA" id="ARBA00002197"/>
    </source>
</evidence>
<evidence type="ECO:0000256" key="8">
    <source>
        <dbReference type="ARBA" id="ARBA00022679"/>
    </source>
</evidence>
<dbReference type="SUPFAM" id="SSF52733">
    <property type="entry name" value="Nicotinate mononucleotide:5,6-dimethylbenzimidazole phosphoribosyltransferase (CobT)"/>
    <property type="match status" value="1"/>
</dbReference>
<dbReference type="InterPro" id="IPR003200">
    <property type="entry name" value="Nict_dMeBzImd_PRibTrfase"/>
</dbReference>
<evidence type="ECO:0000256" key="2">
    <source>
        <dbReference type="ARBA" id="ARBA00005049"/>
    </source>
</evidence>
<evidence type="ECO:0000256" key="5">
    <source>
        <dbReference type="ARBA" id="ARBA00015486"/>
    </source>
</evidence>
<protein>
    <recommendedName>
        <fullName evidence="5 11">Nicotinate-nucleotide--dimethylbenzimidazole phosphoribosyltransferase</fullName>
        <shortName evidence="11">NN:DBI PRT</shortName>
        <ecNumber evidence="4 11">2.4.2.21</ecNumber>
    </recommendedName>
    <alternativeName>
        <fullName evidence="9 11">N(1)-alpha-phosphoribosyltransferase</fullName>
    </alternativeName>
</protein>
<dbReference type="Gene3D" id="1.10.1610.10">
    <property type="match status" value="1"/>
</dbReference>
<evidence type="ECO:0000256" key="10">
    <source>
        <dbReference type="ARBA" id="ARBA00047340"/>
    </source>
</evidence>
<accession>A0ABS5TE90</accession>
<dbReference type="HAMAP" id="MF_00230">
    <property type="entry name" value="CobT"/>
    <property type="match status" value="1"/>
</dbReference>
<dbReference type="Pfam" id="PF02277">
    <property type="entry name" value="DBI_PRT"/>
    <property type="match status" value="1"/>
</dbReference>
<dbReference type="InterPro" id="IPR017846">
    <property type="entry name" value="Nict_dMeBzImd_PRibTrfase_bact"/>
</dbReference>
<evidence type="ECO:0000256" key="4">
    <source>
        <dbReference type="ARBA" id="ARBA00011991"/>
    </source>
</evidence>
<dbReference type="InterPro" id="IPR023195">
    <property type="entry name" value="Nict_dMeBzImd_PRibTrfase_N"/>
</dbReference>
<comment type="catalytic activity">
    <reaction evidence="10 11">
        <text>5,6-dimethylbenzimidazole + nicotinate beta-D-ribonucleotide = alpha-ribazole 5'-phosphate + nicotinate + H(+)</text>
        <dbReference type="Rhea" id="RHEA:11196"/>
        <dbReference type="ChEBI" id="CHEBI:15378"/>
        <dbReference type="ChEBI" id="CHEBI:15890"/>
        <dbReference type="ChEBI" id="CHEBI:32544"/>
        <dbReference type="ChEBI" id="CHEBI:57502"/>
        <dbReference type="ChEBI" id="CHEBI:57918"/>
        <dbReference type="EC" id="2.4.2.21"/>
    </reaction>
</comment>
<dbReference type="PANTHER" id="PTHR43463:SF1">
    <property type="entry name" value="NICOTINATE-NUCLEOTIDE--DIMETHYLBENZIMIDAZOLE PHOSPHORIBOSYLTRANSFERASE"/>
    <property type="match status" value="1"/>
</dbReference>
<dbReference type="EC" id="2.4.2.21" evidence="4 11"/>
<dbReference type="GO" id="GO:0008939">
    <property type="term" value="F:nicotinate-nucleotide-dimethylbenzimidazole phosphoribosyltransferase activity"/>
    <property type="evidence" value="ECO:0007669"/>
    <property type="project" value="UniProtKB-EC"/>
</dbReference>
<dbReference type="PANTHER" id="PTHR43463">
    <property type="entry name" value="NICOTINATE-NUCLEOTIDE--DIMETHYLBENZIMIDAZOLE PHOSPHORIBOSYLTRANSFERASE"/>
    <property type="match status" value="1"/>
</dbReference>
<gene>
    <name evidence="11 12" type="primary">cobT</name>
    <name evidence="12" type="ORF">KIH74_10550</name>
</gene>
<evidence type="ECO:0000256" key="7">
    <source>
        <dbReference type="ARBA" id="ARBA00022676"/>
    </source>
</evidence>
<evidence type="ECO:0000256" key="6">
    <source>
        <dbReference type="ARBA" id="ARBA00022573"/>
    </source>
</evidence>
<dbReference type="EMBL" id="JAHBAY010000004">
    <property type="protein sequence ID" value="MBT0769360.1"/>
    <property type="molecule type" value="Genomic_DNA"/>
</dbReference>
<dbReference type="RefSeq" id="WP_214155663.1">
    <property type="nucleotide sequence ID" value="NZ_JAHBAY010000004.1"/>
</dbReference>
<comment type="similarity">
    <text evidence="3 11">Belongs to the CobT family.</text>
</comment>
<proteinExistence type="inferred from homology"/>
<dbReference type="Proteomes" id="UP001197247">
    <property type="component" value="Unassembled WGS sequence"/>
</dbReference>
<evidence type="ECO:0000256" key="3">
    <source>
        <dbReference type="ARBA" id="ARBA00007110"/>
    </source>
</evidence>
<keyword evidence="6 11" id="KW-0169">Cobalamin biosynthesis</keyword>
<organism evidence="12 13">
    <name type="scientific">Kineosporia corallincola</name>
    <dbReference type="NCBI Taxonomy" id="2835133"/>
    <lineage>
        <taxon>Bacteria</taxon>
        <taxon>Bacillati</taxon>
        <taxon>Actinomycetota</taxon>
        <taxon>Actinomycetes</taxon>
        <taxon>Kineosporiales</taxon>
        <taxon>Kineosporiaceae</taxon>
        <taxon>Kineosporia</taxon>
    </lineage>
</organism>
<dbReference type="NCBIfam" id="NF000996">
    <property type="entry name" value="PRK00105.1"/>
    <property type="match status" value="1"/>
</dbReference>
<evidence type="ECO:0000313" key="12">
    <source>
        <dbReference type="EMBL" id="MBT0769360.1"/>
    </source>
</evidence>
<keyword evidence="13" id="KW-1185">Reference proteome</keyword>
<comment type="pathway">
    <text evidence="2 11">Nucleoside biosynthesis; alpha-ribazole biosynthesis; alpha-ribazole from 5,6-dimethylbenzimidazole: step 1/2.</text>
</comment>